<dbReference type="InterPro" id="IPR032801">
    <property type="entry name" value="PXL2A/B/C"/>
</dbReference>
<sequence>MTTPAACEAGGSQAAPPAPGVDPNAVPTAETLIAAWDLTVRDRDGKEVPFKDIVNASPRVLVIFIRHWFCPVLNSLPVKTSIAIIGSGDHQLIDHWKKQANCPFPTYADKALKLYKAFGLPRAMGAQDGSEYYNMTAFQGFVKAMSQVIWMPHKALKAGDPAQNGGELLFEPASSGEKGKEVTWCHRMQHAADHAKFEDVFEKLAIENVAKAGSQRDGL</sequence>
<dbReference type="RefSeq" id="XP_016640626.1">
    <property type="nucleotide sequence ID" value="XM_016789753.1"/>
</dbReference>
<dbReference type="Gene3D" id="3.40.30.10">
    <property type="entry name" value="Glutaredoxin"/>
    <property type="match status" value="1"/>
</dbReference>
<dbReference type="OMA" id="ICHRMRT"/>
<proteinExistence type="predicted"/>
<organism evidence="2 3">
    <name type="scientific">Pseudallescheria apiosperma</name>
    <name type="common">Scedosporium apiospermum</name>
    <dbReference type="NCBI Taxonomy" id="563466"/>
    <lineage>
        <taxon>Eukaryota</taxon>
        <taxon>Fungi</taxon>
        <taxon>Dikarya</taxon>
        <taxon>Ascomycota</taxon>
        <taxon>Pezizomycotina</taxon>
        <taxon>Sordariomycetes</taxon>
        <taxon>Hypocreomycetidae</taxon>
        <taxon>Microascales</taxon>
        <taxon>Microascaceae</taxon>
        <taxon>Scedosporium</taxon>
    </lineage>
</organism>
<dbReference type="GeneID" id="27727093"/>
<evidence type="ECO:0000313" key="3">
    <source>
        <dbReference type="Proteomes" id="UP000028545"/>
    </source>
</evidence>
<dbReference type="KEGG" id="sapo:SAPIO_CDS8021"/>
<dbReference type="PANTHER" id="PTHR28630:SF3">
    <property type="entry name" value="PEROXIREDOXIN-LIKE 2C"/>
    <property type="match status" value="1"/>
</dbReference>
<gene>
    <name evidence="2" type="ORF">SAPIO_CDS8021</name>
</gene>
<dbReference type="HOGENOM" id="CLU_035338_1_0_1"/>
<dbReference type="InterPro" id="IPR036249">
    <property type="entry name" value="Thioredoxin-like_sf"/>
</dbReference>
<name>A0A084G0G5_PSEDA</name>
<comment type="caution">
    <text evidence="2">The sequence shown here is derived from an EMBL/GenBank/DDBJ whole genome shotgun (WGS) entry which is preliminary data.</text>
</comment>
<dbReference type="EMBL" id="JOWA01000116">
    <property type="protein sequence ID" value="KEZ40827.1"/>
    <property type="molecule type" value="Genomic_DNA"/>
</dbReference>
<dbReference type="Proteomes" id="UP000028545">
    <property type="component" value="Unassembled WGS sequence"/>
</dbReference>
<reference evidence="2 3" key="1">
    <citation type="journal article" date="2014" name="Genome Announc.">
        <title>Draft genome sequence of the pathogenic fungus Scedosporium apiospermum.</title>
        <authorList>
            <person name="Vandeputte P."/>
            <person name="Ghamrawi S."/>
            <person name="Rechenmann M."/>
            <person name="Iltis A."/>
            <person name="Giraud S."/>
            <person name="Fleury M."/>
            <person name="Thornton C."/>
            <person name="Delhaes L."/>
            <person name="Meyer W."/>
            <person name="Papon N."/>
            <person name="Bouchara J.P."/>
        </authorList>
    </citation>
    <scope>NUCLEOTIDE SEQUENCE [LARGE SCALE GENOMIC DNA]</scope>
    <source>
        <strain evidence="2 3">IHEM 14462</strain>
    </source>
</reference>
<keyword evidence="3" id="KW-1185">Reference proteome</keyword>
<evidence type="ECO:0000256" key="1">
    <source>
        <dbReference type="SAM" id="MobiDB-lite"/>
    </source>
</evidence>
<dbReference type="Pfam" id="PF13911">
    <property type="entry name" value="AhpC-TSA_2"/>
    <property type="match status" value="1"/>
</dbReference>
<evidence type="ECO:0000313" key="2">
    <source>
        <dbReference type="EMBL" id="KEZ40827.1"/>
    </source>
</evidence>
<dbReference type="AlphaFoldDB" id="A0A084G0G5"/>
<dbReference type="VEuPathDB" id="FungiDB:SAPIO_CDS8021"/>
<feature type="region of interest" description="Disordered" evidence="1">
    <location>
        <begin position="1"/>
        <end position="23"/>
    </location>
</feature>
<protein>
    <submittedName>
        <fullName evidence="2">Uncharacterized protein</fullName>
    </submittedName>
</protein>
<accession>A0A084G0G5</accession>
<dbReference type="OrthoDB" id="40334at2759"/>
<dbReference type="PANTHER" id="PTHR28630">
    <property type="match status" value="1"/>
</dbReference>
<dbReference type="SUPFAM" id="SSF52833">
    <property type="entry name" value="Thioredoxin-like"/>
    <property type="match status" value="1"/>
</dbReference>